<name>A0A835AHL9_9POAL</name>
<dbReference type="SUPFAM" id="SSF52777">
    <property type="entry name" value="CoA-dependent acyltransferases"/>
    <property type="match status" value="1"/>
</dbReference>
<accession>A0A835AHL9</accession>
<comment type="similarity">
    <text evidence="1">Belongs to the plant acyltransferase family.</text>
</comment>
<dbReference type="OrthoDB" id="671439at2759"/>
<dbReference type="Proteomes" id="UP000636709">
    <property type="component" value="Unassembled WGS sequence"/>
</dbReference>
<gene>
    <name evidence="4" type="ORF">HU200_056072</name>
</gene>
<dbReference type="AlphaFoldDB" id="A0A835AHL9"/>
<evidence type="ECO:0000313" key="4">
    <source>
        <dbReference type="EMBL" id="KAF8662483.1"/>
    </source>
</evidence>
<dbReference type="Gene3D" id="3.30.559.10">
    <property type="entry name" value="Chloramphenicol acetyltransferase-like domain"/>
    <property type="match status" value="1"/>
</dbReference>
<dbReference type="EMBL" id="JACEFO010002380">
    <property type="protein sequence ID" value="KAF8662483.1"/>
    <property type="molecule type" value="Genomic_DNA"/>
</dbReference>
<keyword evidence="5" id="KW-1185">Reference proteome</keyword>
<keyword evidence="2" id="KW-0808">Transferase</keyword>
<reference evidence="4" key="1">
    <citation type="submission" date="2020-07" db="EMBL/GenBank/DDBJ databases">
        <title>Genome sequence and genetic diversity analysis of an under-domesticated orphan crop, white fonio (Digitaria exilis).</title>
        <authorList>
            <person name="Bennetzen J.L."/>
            <person name="Chen S."/>
            <person name="Ma X."/>
            <person name="Wang X."/>
            <person name="Yssel A.E.J."/>
            <person name="Chaluvadi S.R."/>
            <person name="Johnson M."/>
            <person name="Gangashetty P."/>
            <person name="Hamidou F."/>
            <person name="Sanogo M.D."/>
            <person name="Zwaenepoel A."/>
            <person name="Wallace J."/>
            <person name="Van De Peer Y."/>
            <person name="Van Deynze A."/>
        </authorList>
    </citation>
    <scope>NUCLEOTIDE SEQUENCE</scope>
    <source>
        <tissue evidence="4">Leaves</tissue>
    </source>
</reference>
<evidence type="ECO:0000256" key="2">
    <source>
        <dbReference type="ARBA" id="ARBA00022679"/>
    </source>
</evidence>
<dbReference type="PANTHER" id="PTHR31642:SF278">
    <property type="entry name" value="TRYPTAMINE HYDROXYCINNAMOYLTRANSFERASE 1"/>
    <property type="match status" value="1"/>
</dbReference>
<evidence type="ECO:0000313" key="5">
    <source>
        <dbReference type="Proteomes" id="UP000636709"/>
    </source>
</evidence>
<evidence type="ECO:0000256" key="3">
    <source>
        <dbReference type="ARBA" id="ARBA00023315"/>
    </source>
</evidence>
<proteinExistence type="inferred from homology"/>
<protein>
    <submittedName>
        <fullName evidence="4">Uncharacterized protein</fullName>
    </submittedName>
</protein>
<sequence length="140" mass="15285">MAARRRGKASERVLQAFCRTGCDGLLKAVAAHPHLACRLAVDDHGRRFIHLNNKGVLVMETTISADMAVVLAGDVAAATDHYLVSELYPPCEQEKIGVPVLQVKLNRYKCGGLVVGIISHHQVADGHSMRTFLTKWAMIV</sequence>
<dbReference type="PANTHER" id="PTHR31642">
    <property type="entry name" value="TRICHOTHECENE 3-O-ACETYLTRANSFERASE"/>
    <property type="match status" value="1"/>
</dbReference>
<organism evidence="4 5">
    <name type="scientific">Digitaria exilis</name>
    <dbReference type="NCBI Taxonomy" id="1010633"/>
    <lineage>
        <taxon>Eukaryota</taxon>
        <taxon>Viridiplantae</taxon>
        <taxon>Streptophyta</taxon>
        <taxon>Embryophyta</taxon>
        <taxon>Tracheophyta</taxon>
        <taxon>Spermatophyta</taxon>
        <taxon>Magnoliopsida</taxon>
        <taxon>Liliopsida</taxon>
        <taxon>Poales</taxon>
        <taxon>Poaceae</taxon>
        <taxon>PACMAD clade</taxon>
        <taxon>Panicoideae</taxon>
        <taxon>Panicodae</taxon>
        <taxon>Paniceae</taxon>
        <taxon>Anthephorinae</taxon>
        <taxon>Digitaria</taxon>
    </lineage>
</organism>
<comment type="caution">
    <text evidence="4">The sequence shown here is derived from an EMBL/GenBank/DDBJ whole genome shotgun (WGS) entry which is preliminary data.</text>
</comment>
<evidence type="ECO:0000256" key="1">
    <source>
        <dbReference type="ARBA" id="ARBA00009861"/>
    </source>
</evidence>
<dbReference type="InterPro" id="IPR050317">
    <property type="entry name" value="Plant_Fungal_Acyltransferase"/>
</dbReference>
<keyword evidence="3" id="KW-0012">Acyltransferase</keyword>
<dbReference type="GO" id="GO:0016747">
    <property type="term" value="F:acyltransferase activity, transferring groups other than amino-acyl groups"/>
    <property type="evidence" value="ECO:0007669"/>
    <property type="project" value="TreeGrafter"/>
</dbReference>
<dbReference type="InterPro" id="IPR023213">
    <property type="entry name" value="CAT-like_dom_sf"/>
</dbReference>
<dbReference type="Pfam" id="PF02458">
    <property type="entry name" value="Transferase"/>
    <property type="match status" value="1"/>
</dbReference>